<feature type="region of interest" description="Disordered" evidence="1">
    <location>
        <begin position="1"/>
        <end position="36"/>
    </location>
</feature>
<dbReference type="Proteomes" id="UP000078284">
    <property type="component" value="Chromosome 5"/>
</dbReference>
<name>A0A178UHD3_ARATH</name>
<dbReference type="EMBL" id="LUHQ01000005">
    <property type="protein sequence ID" value="OAO93188.1"/>
    <property type="molecule type" value="Genomic_DNA"/>
</dbReference>
<organism evidence="2 3">
    <name type="scientific">Arabidopsis thaliana</name>
    <name type="common">Mouse-ear cress</name>
    <dbReference type="NCBI Taxonomy" id="3702"/>
    <lineage>
        <taxon>Eukaryota</taxon>
        <taxon>Viridiplantae</taxon>
        <taxon>Streptophyta</taxon>
        <taxon>Embryophyta</taxon>
        <taxon>Tracheophyta</taxon>
        <taxon>Spermatophyta</taxon>
        <taxon>Magnoliopsida</taxon>
        <taxon>eudicotyledons</taxon>
        <taxon>Gunneridae</taxon>
        <taxon>Pentapetalae</taxon>
        <taxon>rosids</taxon>
        <taxon>malvids</taxon>
        <taxon>Brassicales</taxon>
        <taxon>Brassicaceae</taxon>
        <taxon>Camelineae</taxon>
        <taxon>Arabidopsis</taxon>
    </lineage>
</organism>
<proteinExistence type="predicted"/>
<feature type="compositionally biased region" description="Basic and acidic residues" evidence="1">
    <location>
        <begin position="9"/>
        <end position="36"/>
    </location>
</feature>
<protein>
    <submittedName>
        <fullName evidence="2">Uncharacterized protein</fullName>
    </submittedName>
</protein>
<sequence>MCFKKKQSKKEDKPVKTERLPEPVGQKEDVESSADKKRPFKELCMGPAYYPHAGCSYSGFEQNVGPIDYGELLESITSLPINNEFNKVKTFDIRGVTETVAK</sequence>
<comment type="caution">
    <text evidence="2">The sequence shown here is derived from an EMBL/GenBank/DDBJ whole genome shotgun (WGS) entry which is preliminary data.</text>
</comment>
<reference evidence="3" key="1">
    <citation type="journal article" date="2016" name="Proc. Natl. Acad. Sci. U.S.A.">
        <title>Chromosome-level assembly of Arabidopsis thaliana Ler reveals the extent of translocation and inversion polymorphisms.</title>
        <authorList>
            <person name="Zapata L."/>
            <person name="Ding J."/>
            <person name="Willing E.M."/>
            <person name="Hartwig B."/>
            <person name="Bezdan D."/>
            <person name="Jiao W.B."/>
            <person name="Patel V."/>
            <person name="Velikkakam James G."/>
            <person name="Koornneef M."/>
            <person name="Ossowski S."/>
            <person name="Schneeberger K."/>
        </authorList>
    </citation>
    <scope>NUCLEOTIDE SEQUENCE [LARGE SCALE GENOMIC DNA]</scope>
    <source>
        <strain evidence="3">cv. Landsberg erecta</strain>
    </source>
</reference>
<evidence type="ECO:0000313" key="2">
    <source>
        <dbReference type="EMBL" id="OAO93188.1"/>
    </source>
</evidence>
<evidence type="ECO:0000256" key="1">
    <source>
        <dbReference type="SAM" id="MobiDB-lite"/>
    </source>
</evidence>
<evidence type="ECO:0000313" key="3">
    <source>
        <dbReference type="Proteomes" id="UP000078284"/>
    </source>
</evidence>
<dbReference type="AlphaFoldDB" id="A0A178UHD3"/>
<accession>A0A178UHD3</accession>
<gene>
    <name evidence="2" type="ordered locus">AXX17_At5g21880</name>
</gene>